<dbReference type="KEGG" id="mbak:MSBR3_2090"/>
<dbReference type="GeneID" id="24789661"/>
<proteinExistence type="inferred from homology"/>
<name>A0A0E3SND7_METBA</name>
<dbReference type="PANTHER" id="PTHR43278">
    <property type="entry name" value="NAD(P)H-DEPENDENT FMN-CONTAINING OXIDOREDUCTASE YWQN-RELATED"/>
    <property type="match status" value="1"/>
</dbReference>
<keyword evidence="3" id="KW-0285">Flavoprotein</keyword>
<evidence type="ECO:0000313" key="8">
    <source>
        <dbReference type="Proteomes" id="UP000033066"/>
    </source>
</evidence>
<evidence type="ECO:0000256" key="5">
    <source>
        <dbReference type="ARBA" id="ARBA00038292"/>
    </source>
</evidence>
<dbReference type="STRING" id="1434107.MSBR3_2090"/>
<evidence type="ECO:0000259" key="6">
    <source>
        <dbReference type="Pfam" id="PF03358"/>
    </source>
</evidence>
<evidence type="ECO:0000256" key="1">
    <source>
        <dbReference type="ARBA" id="ARBA00001917"/>
    </source>
</evidence>
<dbReference type="Gene3D" id="3.40.50.360">
    <property type="match status" value="1"/>
</dbReference>
<dbReference type="PATRIC" id="fig|1434107.4.peg.2669"/>
<evidence type="ECO:0000313" key="7">
    <source>
        <dbReference type="EMBL" id="AKB82668.1"/>
    </source>
</evidence>
<dbReference type="HOGENOM" id="CLU_050993_4_2_2"/>
<comment type="cofactor">
    <cofactor evidence="2">
        <name>[4Fe-4S] cluster</name>
        <dbReference type="ChEBI" id="CHEBI:49883"/>
    </cofactor>
</comment>
<keyword evidence="8" id="KW-1185">Reference proteome</keyword>
<dbReference type="PANTHER" id="PTHR43278:SF2">
    <property type="entry name" value="IRON-SULFUR FLAVOPROTEIN"/>
    <property type="match status" value="1"/>
</dbReference>
<reference evidence="7" key="1">
    <citation type="submission" date="2014-07" db="EMBL/GenBank/DDBJ databases">
        <title>Methanogenic archaea and the global carbon cycle.</title>
        <authorList>
            <person name="Henriksen J.R."/>
            <person name="Luke J."/>
            <person name="Reinhart S."/>
            <person name="Benedict M.N."/>
            <person name="Youngblut N.D."/>
            <person name="Metcalf M.E."/>
            <person name="Whitaker R.J."/>
            <person name="Metcalf W.W."/>
        </authorList>
    </citation>
    <scope>NUCLEOTIDE SEQUENCE [LARGE SCALE GENOMIC DNA]</scope>
    <source>
        <strain evidence="7">3</strain>
    </source>
</reference>
<dbReference type="GO" id="GO:0016491">
    <property type="term" value="F:oxidoreductase activity"/>
    <property type="evidence" value="ECO:0007669"/>
    <property type="project" value="InterPro"/>
</dbReference>
<dbReference type="InterPro" id="IPR029039">
    <property type="entry name" value="Flavoprotein-like_sf"/>
</dbReference>
<protein>
    <submittedName>
        <fullName evidence="7">Iron-sulfur flavoprotein</fullName>
    </submittedName>
</protein>
<dbReference type="AlphaFoldDB" id="A0A0E3SND7"/>
<gene>
    <name evidence="7" type="ORF">MSBR3_2090</name>
</gene>
<sequence>MKFEFFKHSNGGFRIKILGLVGSPSINGNTAKLVNAILDGAAENGAEKVIYNLASLNIKGCDACFRCRESGCCATDDDMQELYQEIMAADTIVLGSPVYMWQMTAQTKLLIDRLTAFLKPDFSSRLDNKKLILIFSQGSSDRDAFKPYFEYTAGLLYYLGFDVLETVIVAGTDNLEVSFRPKLLEKARELGKLVSGSPLSGSEFRRGESSLIPLL</sequence>
<keyword evidence="4" id="KW-0288">FMN</keyword>
<dbReference type="SUPFAM" id="SSF52218">
    <property type="entry name" value="Flavoproteins"/>
    <property type="match status" value="1"/>
</dbReference>
<evidence type="ECO:0000256" key="4">
    <source>
        <dbReference type="ARBA" id="ARBA00022643"/>
    </source>
</evidence>
<dbReference type="Proteomes" id="UP000033066">
    <property type="component" value="Chromosome"/>
</dbReference>
<evidence type="ECO:0000256" key="2">
    <source>
        <dbReference type="ARBA" id="ARBA00001966"/>
    </source>
</evidence>
<comment type="similarity">
    <text evidence="5">Belongs to the SsuE family. Isf subfamily.</text>
</comment>
<feature type="domain" description="NADPH-dependent FMN reductase-like" evidence="6">
    <location>
        <begin position="15"/>
        <end position="140"/>
    </location>
</feature>
<evidence type="ECO:0000256" key="3">
    <source>
        <dbReference type="ARBA" id="ARBA00022630"/>
    </source>
</evidence>
<comment type="cofactor">
    <cofactor evidence="1">
        <name>FMN</name>
        <dbReference type="ChEBI" id="CHEBI:58210"/>
    </cofactor>
</comment>
<dbReference type="RefSeq" id="WP_329956809.1">
    <property type="nucleotide sequence ID" value="NZ_CP009517.1"/>
</dbReference>
<accession>A0A0E3SND7</accession>
<dbReference type="InterPro" id="IPR051796">
    <property type="entry name" value="ISF_SsuE-like"/>
</dbReference>
<organism evidence="7 8">
    <name type="scientific">Methanosarcina barkeri 3</name>
    <dbReference type="NCBI Taxonomy" id="1434107"/>
    <lineage>
        <taxon>Archaea</taxon>
        <taxon>Methanobacteriati</taxon>
        <taxon>Methanobacteriota</taxon>
        <taxon>Stenosarchaea group</taxon>
        <taxon>Methanomicrobia</taxon>
        <taxon>Methanosarcinales</taxon>
        <taxon>Methanosarcinaceae</taxon>
        <taxon>Methanosarcina</taxon>
    </lineage>
</organism>
<dbReference type="InterPro" id="IPR005025">
    <property type="entry name" value="FMN_Rdtase-like_dom"/>
</dbReference>
<dbReference type="EMBL" id="CP009517">
    <property type="protein sequence ID" value="AKB82668.1"/>
    <property type="molecule type" value="Genomic_DNA"/>
</dbReference>
<dbReference type="Pfam" id="PF03358">
    <property type="entry name" value="FMN_red"/>
    <property type="match status" value="1"/>
</dbReference>